<accession>A0ABD3LXS2</accession>
<dbReference type="Proteomes" id="UP001530293">
    <property type="component" value="Unassembled WGS sequence"/>
</dbReference>
<gene>
    <name evidence="1" type="ORF">ACHAWU_009929</name>
</gene>
<organism evidence="1 2">
    <name type="scientific">Discostella pseudostelligera</name>
    <dbReference type="NCBI Taxonomy" id="259834"/>
    <lineage>
        <taxon>Eukaryota</taxon>
        <taxon>Sar</taxon>
        <taxon>Stramenopiles</taxon>
        <taxon>Ochrophyta</taxon>
        <taxon>Bacillariophyta</taxon>
        <taxon>Coscinodiscophyceae</taxon>
        <taxon>Thalassiosirophycidae</taxon>
        <taxon>Stephanodiscales</taxon>
        <taxon>Stephanodiscaceae</taxon>
        <taxon>Discostella</taxon>
    </lineage>
</organism>
<keyword evidence="2" id="KW-1185">Reference proteome</keyword>
<name>A0ABD3LXS2_9STRA</name>
<proteinExistence type="predicted"/>
<protein>
    <submittedName>
        <fullName evidence="1">Uncharacterized protein</fullName>
    </submittedName>
</protein>
<evidence type="ECO:0000313" key="2">
    <source>
        <dbReference type="Proteomes" id="UP001530293"/>
    </source>
</evidence>
<reference evidence="1 2" key="1">
    <citation type="submission" date="2024-10" db="EMBL/GenBank/DDBJ databases">
        <title>Updated reference genomes for cyclostephanoid diatoms.</title>
        <authorList>
            <person name="Roberts W.R."/>
            <person name="Alverson A.J."/>
        </authorList>
    </citation>
    <scope>NUCLEOTIDE SEQUENCE [LARGE SCALE GENOMIC DNA]</scope>
    <source>
        <strain evidence="1 2">AJA232-27</strain>
    </source>
</reference>
<evidence type="ECO:0000313" key="1">
    <source>
        <dbReference type="EMBL" id="KAL3756535.1"/>
    </source>
</evidence>
<dbReference type="AlphaFoldDB" id="A0ABD3LXS2"/>
<comment type="caution">
    <text evidence="1">The sequence shown here is derived from an EMBL/GenBank/DDBJ whole genome shotgun (WGS) entry which is preliminary data.</text>
</comment>
<sequence length="91" mass="10167">MLSIHRRTIGRRFTLSVSRFGRPGNTHFDMSPASRVCVDNFVIKISATLGVHEMHACEQSLSDRLLGFFASVKPRITCSLVGLMRLKAAYV</sequence>
<dbReference type="EMBL" id="JALLBG020000303">
    <property type="protein sequence ID" value="KAL3756535.1"/>
    <property type="molecule type" value="Genomic_DNA"/>
</dbReference>